<evidence type="ECO:0000313" key="2">
    <source>
        <dbReference type="WBParaSite" id="MhA1_Contig887.frz3.gene2"/>
    </source>
</evidence>
<organism evidence="1 2">
    <name type="scientific">Meloidogyne hapla</name>
    <name type="common">Root-knot nematode worm</name>
    <dbReference type="NCBI Taxonomy" id="6305"/>
    <lineage>
        <taxon>Eukaryota</taxon>
        <taxon>Metazoa</taxon>
        <taxon>Ecdysozoa</taxon>
        <taxon>Nematoda</taxon>
        <taxon>Chromadorea</taxon>
        <taxon>Rhabditida</taxon>
        <taxon>Tylenchina</taxon>
        <taxon>Tylenchomorpha</taxon>
        <taxon>Tylenchoidea</taxon>
        <taxon>Meloidogynidae</taxon>
        <taxon>Meloidogyninae</taxon>
        <taxon>Meloidogyne</taxon>
    </lineage>
</organism>
<keyword evidence="1" id="KW-1185">Reference proteome</keyword>
<accession>A0A1I8C1H2</accession>
<dbReference type="WBParaSite" id="MhA1_Contig887.frz3.gene2">
    <property type="protein sequence ID" value="MhA1_Contig887.frz3.gene2"/>
    <property type="gene ID" value="MhA1_Contig887.frz3.gene2"/>
</dbReference>
<evidence type="ECO:0000313" key="1">
    <source>
        <dbReference type="Proteomes" id="UP000095281"/>
    </source>
</evidence>
<protein>
    <submittedName>
        <fullName evidence="2">Uncharacterized protein</fullName>
    </submittedName>
</protein>
<sequence length="323" mass="37139">MSKDNSIPTTSEGSILITACAFVNDNDGFILKKVIKHLEVFGSGQNNNSNESTSNNENRSILHLDTKYYTCDVPVFNFNSFEDLAENQLKQKESSFLALMVCACLEEINEIFLARLSQFSQIKSLDVKTLILKNWTNSDCFVNKLNSFPFDNAKLNKFAIARNIEIIHVSNEDSNSQTNDSDDDEGAGTKGIARIVEVLETVNWNGLKLKQNPIGSFEHKRKLFEYIKEIDSGKFYLDNFDIKEKKIEEEKRMKSLDYPDSEDEEAILEWFDRPLTRNFKINEFPLSTYAQHHSQYVQNMPAPQSLSQSIQQQNVIRRRFGDQ</sequence>
<proteinExistence type="predicted"/>
<dbReference type="Gene3D" id="3.40.50.11960">
    <property type="match status" value="1"/>
</dbReference>
<dbReference type="Proteomes" id="UP000095281">
    <property type="component" value="Unplaced"/>
</dbReference>
<dbReference type="AlphaFoldDB" id="A0A1I8C1H2"/>
<reference evidence="2" key="1">
    <citation type="submission" date="2016-11" db="UniProtKB">
        <authorList>
            <consortium name="WormBaseParasite"/>
        </authorList>
    </citation>
    <scope>IDENTIFICATION</scope>
</reference>
<name>A0A1I8C1H2_MELHA</name>